<gene>
    <name evidence="9" type="ORF">V5N11_024164</name>
</gene>
<feature type="signal peptide" evidence="8">
    <location>
        <begin position="1"/>
        <end position="21"/>
    </location>
</feature>
<evidence type="ECO:0000256" key="3">
    <source>
        <dbReference type="ARBA" id="ARBA00023157"/>
    </source>
</evidence>
<dbReference type="PANTHER" id="PTHR31736">
    <property type="match status" value="1"/>
</dbReference>
<comment type="similarity">
    <text evidence="1 7">Belongs to the glycosyl hydrolase 28 family.</text>
</comment>
<evidence type="ECO:0000256" key="7">
    <source>
        <dbReference type="RuleBase" id="RU361169"/>
    </source>
</evidence>
<keyword evidence="2 7" id="KW-0378">Hydrolase</keyword>
<dbReference type="Proteomes" id="UP001558713">
    <property type="component" value="Unassembled WGS sequence"/>
</dbReference>
<accession>A0ABD1BHF8</accession>
<dbReference type="SMART" id="SM00710">
    <property type="entry name" value="PbH1"/>
    <property type="match status" value="4"/>
</dbReference>
<dbReference type="Pfam" id="PF00295">
    <property type="entry name" value="Glyco_hydro_28"/>
    <property type="match status" value="1"/>
</dbReference>
<proteinExistence type="inferred from homology"/>
<keyword evidence="3" id="KW-1015">Disulfide bond</keyword>
<organism evidence="9 10">
    <name type="scientific">Cardamine amara subsp. amara</name>
    <dbReference type="NCBI Taxonomy" id="228776"/>
    <lineage>
        <taxon>Eukaryota</taxon>
        <taxon>Viridiplantae</taxon>
        <taxon>Streptophyta</taxon>
        <taxon>Embryophyta</taxon>
        <taxon>Tracheophyta</taxon>
        <taxon>Spermatophyta</taxon>
        <taxon>Magnoliopsida</taxon>
        <taxon>eudicotyledons</taxon>
        <taxon>Gunneridae</taxon>
        <taxon>Pentapetalae</taxon>
        <taxon>rosids</taxon>
        <taxon>malvids</taxon>
        <taxon>Brassicales</taxon>
        <taxon>Brassicaceae</taxon>
        <taxon>Cardamineae</taxon>
        <taxon>Cardamine</taxon>
    </lineage>
</organism>
<feature type="chain" id="PRO_5044805150" evidence="8">
    <location>
        <begin position="22"/>
        <end position="396"/>
    </location>
</feature>
<dbReference type="SUPFAM" id="SSF51126">
    <property type="entry name" value="Pectin lyase-like"/>
    <property type="match status" value="1"/>
</dbReference>
<evidence type="ECO:0000313" key="10">
    <source>
        <dbReference type="Proteomes" id="UP001558713"/>
    </source>
</evidence>
<dbReference type="PANTHER" id="PTHR31736:SF19">
    <property type="entry name" value="PECTIN LYASE SUPERFAMILY PROTEIN-RELATED"/>
    <property type="match status" value="1"/>
</dbReference>
<evidence type="ECO:0000256" key="1">
    <source>
        <dbReference type="ARBA" id="ARBA00008834"/>
    </source>
</evidence>
<dbReference type="InterPro" id="IPR006626">
    <property type="entry name" value="PbH1"/>
</dbReference>
<sequence>METLLGVSMLINFLCFSFVNGQNFNVLNFGAKGDGQTDDSKAFVQAWNASCSGEGDMKTLLIPAGKTFLLQPIELKGPCKSSSIKVQLDGIITAPSNIETWSNPKSEMWIGFSTVSGLMVAGSGKINGRGSSFWEQQLKASQRPTALHIINCNNLRINGITSIDSPRNHISIKSCNTVAISNINLFAPEKSPNTDGIDISDSTNINIFDSTIQTGDDCIEIGSGTVNINITKINCGPGHGISVGSLGADGTSSVVSDVQVTNCTFTQTVNGARIKTFPGGQGYARNISFENITLINTRNSIIIDQQYIDTGKPINKDSAVAISNIRYVGFSGITSNDDAIMLKCSEITHCKDIVMDGINVTTEAGGKPKVDCEYVDGESNDPDLMRDCFKNNTTGF</sequence>
<keyword evidence="5 7" id="KW-0326">Glycosidase</keyword>
<reference evidence="9 10" key="1">
    <citation type="submission" date="2024-04" db="EMBL/GenBank/DDBJ databases">
        <title>Genome assembly C_amara_ONT_v2.</title>
        <authorList>
            <person name="Yant L."/>
            <person name="Moore C."/>
            <person name="Slenker M."/>
        </authorList>
    </citation>
    <scope>NUCLEOTIDE SEQUENCE [LARGE SCALE GENOMIC DNA]</scope>
    <source>
        <tissue evidence="9">Leaf</tissue>
    </source>
</reference>
<dbReference type="PROSITE" id="PS00502">
    <property type="entry name" value="POLYGALACTURONASE"/>
    <property type="match status" value="1"/>
</dbReference>
<dbReference type="InterPro" id="IPR011050">
    <property type="entry name" value="Pectin_lyase_fold/virulence"/>
</dbReference>
<dbReference type="Gene3D" id="2.160.20.10">
    <property type="entry name" value="Single-stranded right-handed beta-helix, Pectin lyase-like"/>
    <property type="match status" value="1"/>
</dbReference>
<protein>
    <submittedName>
        <fullName evidence="9">Polygalacturonase</fullName>
    </submittedName>
</protein>
<evidence type="ECO:0000256" key="4">
    <source>
        <dbReference type="ARBA" id="ARBA00023180"/>
    </source>
</evidence>
<dbReference type="InterPro" id="IPR000743">
    <property type="entry name" value="Glyco_hydro_28"/>
</dbReference>
<dbReference type="EMBL" id="JBANAX010000284">
    <property type="protein sequence ID" value="KAL1215610.1"/>
    <property type="molecule type" value="Genomic_DNA"/>
</dbReference>
<keyword evidence="8" id="KW-0732">Signal</keyword>
<dbReference type="GO" id="GO:0046576">
    <property type="term" value="F:rhamnogalacturonan alpha-L-rhamnopyranosyl-(1-&gt;4)-alpha-D-galactopyranosyluronide lyase activity"/>
    <property type="evidence" value="ECO:0007669"/>
    <property type="project" value="UniProtKB-ARBA"/>
</dbReference>
<feature type="active site" evidence="6">
    <location>
        <position position="239"/>
    </location>
</feature>
<evidence type="ECO:0000256" key="2">
    <source>
        <dbReference type="ARBA" id="ARBA00022801"/>
    </source>
</evidence>
<dbReference type="InterPro" id="IPR012334">
    <property type="entry name" value="Pectin_lyas_fold"/>
</dbReference>
<evidence type="ECO:0000313" key="9">
    <source>
        <dbReference type="EMBL" id="KAL1215610.1"/>
    </source>
</evidence>
<dbReference type="GO" id="GO:0004553">
    <property type="term" value="F:hydrolase activity, hydrolyzing O-glycosyl compounds"/>
    <property type="evidence" value="ECO:0007669"/>
    <property type="project" value="UniProtKB-ARBA"/>
</dbReference>
<dbReference type="AlphaFoldDB" id="A0ABD1BHF8"/>
<name>A0ABD1BHF8_CARAN</name>
<comment type="caution">
    <text evidence="9">The sequence shown here is derived from an EMBL/GenBank/DDBJ whole genome shotgun (WGS) entry which is preliminary data.</text>
</comment>
<evidence type="ECO:0000256" key="6">
    <source>
        <dbReference type="PROSITE-ProRule" id="PRU10052"/>
    </source>
</evidence>
<evidence type="ECO:0000256" key="8">
    <source>
        <dbReference type="SAM" id="SignalP"/>
    </source>
</evidence>
<keyword evidence="10" id="KW-1185">Reference proteome</keyword>
<evidence type="ECO:0000256" key="5">
    <source>
        <dbReference type="ARBA" id="ARBA00023295"/>
    </source>
</evidence>
<keyword evidence="4" id="KW-0325">Glycoprotein</keyword>